<evidence type="ECO:0000259" key="13">
    <source>
        <dbReference type="PROSITE" id="PS50240"/>
    </source>
</evidence>
<evidence type="ECO:0000313" key="14">
    <source>
        <dbReference type="EMBL" id="CBY07626.1"/>
    </source>
</evidence>
<evidence type="ECO:0000256" key="4">
    <source>
        <dbReference type="ARBA" id="ARBA00022729"/>
    </source>
</evidence>
<gene>
    <name evidence="14" type="ORF">GSOID_T00002615001</name>
</gene>
<dbReference type="FunFam" id="2.40.10.10:FF:000146">
    <property type="entry name" value="Serine protease 53"/>
    <property type="match status" value="1"/>
</dbReference>
<keyword evidence="3" id="KW-0645">Protease</keyword>
<evidence type="ECO:0000313" key="15">
    <source>
        <dbReference type="Proteomes" id="UP000001307"/>
    </source>
</evidence>
<dbReference type="PROSITE" id="PS50240">
    <property type="entry name" value="TRYPSIN_DOM"/>
    <property type="match status" value="1"/>
</dbReference>
<name>E4X6B6_OIKDI</name>
<dbReference type="Gene3D" id="2.40.10.10">
    <property type="entry name" value="Trypsin-like serine proteases"/>
    <property type="match status" value="1"/>
</dbReference>
<dbReference type="InterPro" id="IPR001254">
    <property type="entry name" value="Trypsin_dom"/>
</dbReference>
<organism evidence="14 15">
    <name type="scientific">Oikopleura dioica</name>
    <name type="common">Tunicate</name>
    <dbReference type="NCBI Taxonomy" id="34765"/>
    <lineage>
        <taxon>Eukaryota</taxon>
        <taxon>Metazoa</taxon>
        <taxon>Chordata</taxon>
        <taxon>Tunicata</taxon>
        <taxon>Appendicularia</taxon>
        <taxon>Copelata</taxon>
        <taxon>Oikopleuridae</taxon>
        <taxon>Oikopleura</taxon>
    </lineage>
</organism>
<keyword evidence="7" id="KW-0865">Zymogen</keyword>
<dbReference type="PANTHER" id="PTHR24252">
    <property type="entry name" value="ACROSIN-RELATED"/>
    <property type="match status" value="1"/>
</dbReference>
<dbReference type="EMBL" id="FN653026">
    <property type="protein sequence ID" value="CBY07626.1"/>
    <property type="molecule type" value="Genomic_DNA"/>
</dbReference>
<dbReference type="Pfam" id="PF00089">
    <property type="entry name" value="Trypsin"/>
    <property type="match status" value="1"/>
</dbReference>
<evidence type="ECO:0000256" key="9">
    <source>
        <dbReference type="ARBA" id="ARBA00054080"/>
    </source>
</evidence>
<dbReference type="SUPFAM" id="SSF50494">
    <property type="entry name" value="Trypsin-like serine proteases"/>
    <property type="match status" value="1"/>
</dbReference>
<evidence type="ECO:0000256" key="7">
    <source>
        <dbReference type="ARBA" id="ARBA00023145"/>
    </source>
</evidence>
<dbReference type="GO" id="GO:0006508">
    <property type="term" value="P:proteolysis"/>
    <property type="evidence" value="ECO:0007669"/>
    <property type="project" value="UniProtKB-KW"/>
</dbReference>
<evidence type="ECO:0000256" key="2">
    <source>
        <dbReference type="ARBA" id="ARBA00022525"/>
    </source>
</evidence>
<comment type="function">
    <text evidence="9">Cleaves peptide substrates after methionine, leucine, and norleucine. Physiological substrates include EZR, alpha-tubulins and the apoptosis inhibitor BIRC5/Survivin. Promotes caspase activation and subsequent apoptosis of target cells.</text>
</comment>
<evidence type="ECO:0000256" key="6">
    <source>
        <dbReference type="ARBA" id="ARBA00022825"/>
    </source>
</evidence>
<dbReference type="GO" id="GO:0004252">
    <property type="term" value="F:serine-type endopeptidase activity"/>
    <property type="evidence" value="ECO:0007669"/>
    <property type="project" value="InterPro"/>
</dbReference>
<proteinExistence type="predicted"/>
<evidence type="ECO:0000256" key="12">
    <source>
        <dbReference type="ARBA" id="ARBA00079711"/>
    </source>
</evidence>
<evidence type="ECO:0000256" key="8">
    <source>
        <dbReference type="ARBA" id="ARBA00023157"/>
    </source>
</evidence>
<dbReference type="PANTHER" id="PTHR24252:SF7">
    <property type="entry name" value="HYALIN"/>
    <property type="match status" value="1"/>
</dbReference>
<keyword evidence="5" id="KW-0378">Hydrolase</keyword>
<dbReference type="CDD" id="cd00190">
    <property type="entry name" value="Tryp_SPc"/>
    <property type="match status" value="1"/>
</dbReference>
<evidence type="ECO:0000256" key="5">
    <source>
        <dbReference type="ARBA" id="ARBA00022801"/>
    </source>
</evidence>
<evidence type="ECO:0000256" key="11">
    <source>
        <dbReference type="ARBA" id="ARBA00078807"/>
    </source>
</evidence>
<dbReference type="Proteomes" id="UP000001307">
    <property type="component" value="Unassembled WGS sequence"/>
</dbReference>
<protein>
    <recommendedName>
        <fullName evidence="10">Granzyme M</fullName>
    </recommendedName>
    <alternativeName>
        <fullName evidence="11">Met-ase</fullName>
    </alternativeName>
    <alternativeName>
        <fullName evidence="12">Natural killer cell granular protease</fullName>
    </alternativeName>
</protein>
<dbReference type="InParanoid" id="E4X6B6"/>
<keyword evidence="15" id="KW-1185">Reference proteome</keyword>
<dbReference type="AlphaFoldDB" id="E4X6B6"/>
<evidence type="ECO:0000256" key="10">
    <source>
        <dbReference type="ARBA" id="ARBA00067130"/>
    </source>
</evidence>
<accession>E4X6B6</accession>
<evidence type="ECO:0000256" key="1">
    <source>
        <dbReference type="ARBA" id="ARBA00004613"/>
    </source>
</evidence>
<feature type="domain" description="Peptidase S1" evidence="13">
    <location>
        <begin position="1"/>
        <end position="232"/>
    </location>
</feature>
<dbReference type="InterPro" id="IPR043504">
    <property type="entry name" value="Peptidase_S1_PA_chymotrypsin"/>
</dbReference>
<reference evidence="14 15" key="1">
    <citation type="journal article" date="2010" name="Science">
        <title>Plasticity of animal genome architecture unmasked by rapid evolution of a pelagic tunicate.</title>
        <authorList>
            <person name="Denoeud F."/>
            <person name="Henriet S."/>
            <person name="Mungpakdee S."/>
            <person name="Aury J.M."/>
            <person name="Da Silva C."/>
            <person name="Brinkmann H."/>
            <person name="Mikhaleva J."/>
            <person name="Olsen L.C."/>
            <person name="Jubin C."/>
            <person name="Canestro C."/>
            <person name="Bouquet J.M."/>
            <person name="Danks G."/>
            <person name="Poulain J."/>
            <person name="Campsteijn C."/>
            <person name="Adamski M."/>
            <person name="Cross I."/>
            <person name="Yadetie F."/>
            <person name="Muffato M."/>
            <person name="Louis A."/>
            <person name="Butcher S."/>
            <person name="Tsagkogeorga G."/>
            <person name="Konrad A."/>
            <person name="Singh S."/>
            <person name="Jensen M.F."/>
            <person name="Cong E.H."/>
            <person name="Eikeseth-Otteraa H."/>
            <person name="Noel B."/>
            <person name="Anthouard V."/>
            <person name="Porcel B.M."/>
            <person name="Kachouri-Lafond R."/>
            <person name="Nishino A."/>
            <person name="Ugolini M."/>
            <person name="Chourrout P."/>
            <person name="Nishida H."/>
            <person name="Aasland R."/>
            <person name="Huzurbazar S."/>
            <person name="Westhof E."/>
            <person name="Delsuc F."/>
            <person name="Lehrach H."/>
            <person name="Reinhardt R."/>
            <person name="Weissenbach J."/>
            <person name="Roy S.W."/>
            <person name="Artiguenave F."/>
            <person name="Postlethwait J.H."/>
            <person name="Manak J.R."/>
            <person name="Thompson E.M."/>
            <person name="Jaillon O."/>
            <person name="Du Pasquier L."/>
            <person name="Boudinot P."/>
            <person name="Liberles D.A."/>
            <person name="Volff J.N."/>
            <person name="Philippe H."/>
            <person name="Lenhard B."/>
            <person name="Roest Crollius H."/>
            <person name="Wincker P."/>
            <person name="Chourrout D."/>
        </authorList>
    </citation>
    <scope>NUCLEOTIDE SEQUENCE [LARGE SCALE GENOMIC DNA]</scope>
</reference>
<dbReference type="SMART" id="SM00020">
    <property type="entry name" value="Tryp_SPc"/>
    <property type="match status" value="1"/>
</dbReference>
<keyword evidence="6" id="KW-0720">Serine protease</keyword>
<dbReference type="PRINTS" id="PR00722">
    <property type="entry name" value="CHYMOTRYPSIN"/>
</dbReference>
<keyword evidence="2" id="KW-0964">Secreted</keyword>
<evidence type="ECO:0000256" key="3">
    <source>
        <dbReference type="ARBA" id="ARBA00022670"/>
    </source>
</evidence>
<dbReference type="OrthoDB" id="9406323at2759"/>
<dbReference type="InterPro" id="IPR001314">
    <property type="entry name" value="Peptidase_S1A"/>
</dbReference>
<dbReference type="PROSITE" id="PS00135">
    <property type="entry name" value="TRYPSIN_SER"/>
    <property type="match status" value="1"/>
</dbReference>
<dbReference type="InterPro" id="IPR033116">
    <property type="entry name" value="TRYPSIN_SER"/>
</dbReference>
<keyword evidence="8" id="KW-1015">Disulfide bond</keyword>
<comment type="subcellular location">
    <subcellularLocation>
        <location evidence="1">Secreted</location>
    </subcellularLocation>
</comment>
<dbReference type="InterPro" id="IPR009003">
    <property type="entry name" value="Peptidase_S1_PA"/>
</dbReference>
<keyword evidence="4" id="KW-0732">Signal</keyword>
<dbReference type="GO" id="GO:0005576">
    <property type="term" value="C:extracellular region"/>
    <property type="evidence" value="ECO:0007669"/>
    <property type="project" value="UniProtKB-SubCell"/>
</dbReference>
<sequence>MGGNNADQGNFPWQAALVKNYKIFCGGTLVSPTTVVSAPHCLSDYLKPQDLLVSVGHISSTFEIKKIINHPDFNPTLFLNDINLLLLDIPFTITDYVRPACLPQNFEYKPENGASCVASGFGQQGTCDDNEILYATRLKSVVLEIVDNEICAEIHEEHSGEKVVNSQLCAAGFQNGMDTCKGDSGGPLVCDVDGRWTLTGVVSFGLYFGKKDFPGVYTRVTEYLDWIWKNSDLEAHRKTPTTANVMNVVWHDCPCENTFYDARCEHGGLGCHHCKSNCRICDADESINDSNYIPCSDIAYWPDGPRTIITATTGTGKTPATRAPPPPESSCDVCRGSKFDFRCLEGDIYDPFGGLGCNLCGLPKCRACYNGENGTKPRNNPYVYCFQIPDQQGATTKKDSTKVSCDDCPETRYDDRCGTAHDPFGGLGCNHCGKPQCRICYSGAPGTKPYRNPYIYCTDIQDIPSTKTTMWFH</sequence>